<dbReference type="Proteomes" id="UP001642484">
    <property type="component" value="Unassembled WGS sequence"/>
</dbReference>
<dbReference type="EMBL" id="CAXAMN010022406">
    <property type="protein sequence ID" value="CAK9069115.1"/>
    <property type="molecule type" value="Genomic_DNA"/>
</dbReference>
<keyword evidence="4" id="KW-1185">Reference proteome</keyword>
<organism evidence="3 4">
    <name type="scientific">Durusdinium trenchii</name>
    <dbReference type="NCBI Taxonomy" id="1381693"/>
    <lineage>
        <taxon>Eukaryota</taxon>
        <taxon>Sar</taxon>
        <taxon>Alveolata</taxon>
        <taxon>Dinophyceae</taxon>
        <taxon>Suessiales</taxon>
        <taxon>Symbiodiniaceae</taxon>
        <taxon>Durusdinium</taxon>
    </lineage>
</organism>
<evidence type="ECO:0000256" key="2">
    <source>
        <dbReference type="SAM" id="Phobius"/>
    </source>
</evidence>
<gene>
    <name evidence="3" type="ORF">CCMP2556_LOCUS33971</name>
</gene>
<name>A0ABP0NZ97_9DINO</name>
<sequence length="845" mass="92744">MSTFDDVDWAAVPRGEPAYRRPDDVPTGRVTIGGGGGEPPPEVPTWVLFCRQLRSWCIIGSCLLLLLLLVGFPIWMLIDWLKTDKEAENSAQMFAEFSTWGNKVSDYVVEETSQAFAQVDARLDQYFPTMPVEQKAGVMNIVSNMGILGAGVSKLEDDAFKAAAEILSGFLPDFEDDVKRCGLLTSVCDCQRSYIPKSGSLVGNYFRCAVILPSNGMLFQGFLNLQPLVGRRLQTWNQNLYSDATEGSTKGVDVTFKSEDLTFSLIPVVGGYRAQLNCSLSVALIASFTASFGEILPRREFPAPEIPFAIPSLGLAVSVQGFVELIPPEKLEMAVEFEKKWVTSLSGSIEWNKGLHGSREGQTAEVSTKLEVNINSGSPVTFTVRLGVRVQFQVLSIGIAVTFTPQVDADAKLLAQGSISTSLMKAQEGGLEMSSCNAASFLATGSLAYQPGVTGFLADAWQNIKNTSGIIANQIDKVWPGFIDHATKMVQSLLQLLPQPLVSLWNGGTLQIFCYELWKSWKLQQSCHDQLRCDFHGFGPFWSFWSWLTKLFHGPPAFAPACPDAFDGVEKPGTLFPHADQANPRNYIAELGEFCGTANNGDVYTCRSDLQCLSYICHTAASFRGSHPDPVSQLPAHTSEDLVVTEISKVQLAPDPTAHDQYSPVHEFVDDPETFDVHATQSAPSPSSIYPLAQADQMADAANWKAANLLDYTMENGMCSSITGLGLDGKPCAPWLGCYMDSFNVFSFPIRESGEKHTLSSQGLSHTDGHLPSEDRCCGPTLWQCALWAAQLYQCGTMSDVLSLCCRYHRDPRHAWCWTLLSEHDSPADRLLRPLQQRFEGMIIG</sequence>
<reference evidence="3 4" key="1">
    <citation type="submission" date="2024-02" db="EMBL/GenBank/DDBJ databases">
        <authorList>
            <person name="Chen Y."/>
            <person name="Shah S."/>
            <person name="Dougan E. K."/>
            <person name="Thang M."/>
            <person name="Chan C."/>
        </authorList>
    </citation>
    <scope>NUCLEOTIDE SEQUENCE [LARGE SCALE GENOMIC DNA]</scope>
</reference>
<accession>A0ABP0NZ97</accession>
<comment type="caution">
    <text evidence="3">The sequence shown here is derived from an EMBL/GenBank/DDBJ whole genome shotgun (WGS) entry which is preliminary data.</text>
</comment>
<evidence type="ECO:0000313" key="3">
    <source>
        <dbReference type="EMBL" id="CAK9069115.1"/>
    </source>
</evidence>
<feature type="transmembrane region" description="Helical" evidence="2">
    <location>
        <begin position="56"/>
        <end position="78"/>
    </location>
</feature>
<evidence type="ECO:0000256" key="1">
    <source>
        <dbReference type="SAM" id="MobiDB-lite"/>
    </source>
</evidence>
<keyword evidence="2" id="KW-1133">Transmembrane helix</keyword>
<protein>
    <submittedName>
        <fullName evidence="3">Uncharacterized protein</fullName>
    </submittedName>
</protein>
<proteinExistence type="predicted"/>
<evidence type="ECO:0000313" key="4">
    <source>
        <dbReference type="Proteomes" id="UP001642484"/>
    </source>
</evidence>
<keyword evidence="2" id="KW-0812">Transmembrane</keyword>
<feature type="region of interest" description="Disordered" evidence="1">
    <location>
        <begin position="18"/>
        <end position="38"/>
    </location>
</feature>
<keyword evidence="2" id="KW-0472">Membrane</keyword>